<dbReference type="Proteomes" id="UP000325945">
    <property type="component" value="Unassembled WGS sequence"/>
</dbReference>
<dbReference type="EMBL" id="ML741796">
    <property type="protein sequence ID" value="KAE8326859.1"/>
    <property type="molecule type" value="Genomic_DNA"/>
</dbReference>
<dbReference type="AlphaFoldDB" id="A0A5N6X411"/>
<protein>
    <submittedName>
        <fullName evidence="1">Uncharacterized protein</fullName>
    </submittedName>
</protein>
<sequence length="74" mass="8402">MLTFYPLTLLQPLHRFVTACESDRAPCCRNSFSDPAVIHATHSAANRGSHENTTQYSLYRSAEDTSLTRQYPRV</sequence>
<feature type="non-terminal residue" evidence="1">
    <location>
        <position position="74"/>
    </location>
</feature>
<gene>
    <name evidence="1" type="ORF">BDV39DRAFT_176318</name>
</gene>
<keyword evidence="2" id="KW-1185">Reference proteome</keyword>
<evidence type="ECO:0000313" key="2">
    <source>
        <dbReference type="Proteomes" id="UP000325945"/>
    </source>
</evidence>
<evidence type="ECO:0000313" key="1">
    <source>
        <dbReference type="EMBL" id="KAE8326859.1"/>
    </source>
</evidence>
<proteinExistence type="predicted"/>
<reference evidence="2" key="1">
    <citation type="submission" date="2019-04" db="EMBL/GenBank/DDBJ databases">
        <title>Friends and foes A comparative genomics studyof 23 Aspergillus species from section Flavi.</title>
        <authorList>
            <consortium name="DOE Joint Genome Institute"/>
            <person name="Kjaerbolling I."/>
            <person name="Vesth T."/>
            <person name="Frisvad J.C."/>
            <person name="Nybo J.L."/>
            <person name="Theobald S."/>
            <person name="Kildgaard S."/>
            <person name="Isbrandt T."/>
            <person name="Kuo A."/>
            <person name="Sato A."/>
            <person name="Lyhne E.K."/>
            <person name="Kogle M.E."/>
            <person name="Wiebenga A."/>
            <person name="Kun R.S."/>
            <person name="Lubbers R.J."/>
            <person name="Makela M.R."/>
            <person name="Barry K."/>
            <person name="Chovatia M."/>
            <person name="Clum A."/>
            <person name="Daum C."/>
            <person name="Haridas S."/>
            <person name="He G."/>
            <person name="LaButti K."/>
            <person name="Lipzen A."/>
            <person name="Mondo S."/>
            <person name="Riley R."/>
            <person name="Salamov A."/>
            <person name="Simmons B.A."/>
            <person name="Magnuson J.K."/>
            <person name="Henrissat B."/>
            <person name="Mortensen U.H."/>
            <person name="Larsen T.O."/>
            <person name="Devries R.P."/>
            <person name="Grigoriev I.V."/>
            <person name="Machida M."/>
            <person name="Baker S.E."/>
            <person name="Andersen M.R."/>
        </authorList>
    </citation>
    <scope>NUCLEOTIDE SEQUENCE [LARGE SCALE GENOMIC DNA]</scope>
    <source>
        <strain evidence="2">CBS 130017</strain>
    </source>
</reference>
<name>A0A5N6X411_9EURO</name>
<organism evidence="1 2">
    <name type="scientific">Aspergillus sergii</name>
    <dbReference type="NCBI Taxonomy" id="1034303"/>
    <lineage>
        <taxon>Eukaryota</taxon>
        <taxon>Fungi</taxon>
        <taxon>Dikarya</taxon>
        <taxon>Ascomycota</taxon>
        <taxon>Pezizomycotina</taxon>
        <taxon>Eurotiomycetes</taxon>
        <taxon>Eurotiomycetidae</taxon>
        <taxon>Eurotiales</taxon>
        <taxon>Aspergillaceae</taxon>
        <taxon>Aspergillus</taxon>
        <taxon>Aspergillus subgen. Circumdati</taxon>
    </lineage>
</organism>
<accession>A0A5N6X411</accession>